<dbReference type="SUPFAM" id="SSF50044">
    <property type="entry name" value="SH3-domain"/>
    <property type="match status" value="1"/>
</dbReference>
<feature type="region of interest" description="Disordered" evidence="3">
    <location>
        <begin position="91"/>
        <end position="144"/>
    </location>
</feature>
<dbReference type="InterPro" id="IPR001452">
    <property type="entry name" value="SH3_domain"/>
</dbReference>
<dbReference type="SMART" id="SM00326">
    <property type="entry name" value="SH3"/>
    <property type="match status" value="1"/>
</dbReference>
<dbReference type="EMBL" id="JABANM010024068">
    <property type="protein sequence ID" value="KAF4716836.1"/>
    <property type="molecule type" value="Genomic_DNA"/>
</dbReference>
<evidence type="ECO:0000256" key="2">
    <source>
        <dbReference type="PROSITE-ProRule" id="PRU00192"/>
    </source>
</evidence>
<dbReference type="Proteomes" id="UP000574390">
    <property type="component" value="Unassembled WGS sequence"/>
</dbReference>
<feature type="compositionally biased region" description="Basic and acidic residues" evidence="3">
    <location>
        <begin position="254"/>
        <end position="274"/>
    </location>
</feature>
<dbReference type="Gene3D" id="2.30.30.40">
    <property type="entry name" value="SH3 Domains"/>
    <property type="match status" value="1"/>
</dbReference>
<comment type="caution">
    <text evidence="5">The sequence shown here is derived from an EMBL/GenBank/DDBJ whole genome shotgun (WGS) entry which is preliminary data.</text>
</comment>
<feature type="compositionally biased region" description="Basic and acidic residues" evidence="3">
    <location>
        <begin position="102"/>
        <end position="112"/>
    </location>
</feature>
<dbReference type="AlphaFoldDB" id="A0A7J6RA00"/>
<feature type="compositionally biased region" description="Polar residues" evidence="3">
    <location>
        <begin position="396"/>
        <end position="409"/>
    </location>
</feature>
<proteinExistence type="predicted"/>
<dbReference type="PROSITE" id="PS50002">
    <property type="entry name" value="SH3"/>
    <property type="match status" value="1"/>
</dbReference>
<gene>
    <name evidence="5" type="ORF">FOZ62_008197</name>
</gene>
<evidence type="ECO:0000256" key="1">
    <source>
        <dbReference type="ARBA" id="ARBA00022443"/>
    </source>
</evidence>
<feature type="non-terminal residue" evidence="5">
    <location>
        <position position="1"/>
    </location>
</feature>
<evidence type="ECO:0000313" key="5">
    <source>
        <dbReference type="EMBL" id="KAF4716836.1"/>
    </source>
</evidence>
<feature type="region of interest" description="Disordered" evidence="3">
    <location>
        <begin position="367"/>
        <end position="423"/>
    </location>
</feature>
<evidence type="ECO:0000256" key="3">
    <source>
        <dbReference type="SAM" id="MobiDB-lite"/>
    </source>
</evidence>
<evidence type="ECO:0000313" key="6">
    <source>
        <dbReference type="Proteomes" id="UP000574390"/>
    </source>
</evidence>
<keyword evidence="1 2" id="KW-0728">SH3 domain</keyword>
<accession>A0A7J6RA00</accession>
<dbReference type="InterPro" id="IPR036028">
    <property type="entry name" value="SH3-like_dom_sf"/>
</dbReference>
<reference evidence="5 6" key="1">
    <citation type="submission" date="2020-04" db="EMBL/GenBank/DDBJ databases">
        <title>Perkinsus olseni comparative genomics.</title>
        <authorList>
            <person name="Bogema D.R."/>
        </authorList>
    </citation>
    <scope>NUCLEOTIDE SEQUENCE [LARGE SCALE GENOMIC DNA]</scope>
    <source>
        <strain evidence="5">ATCC PRA-205</strain>
    </source>
</reference>
<feature type="domain" description="SH3" evidence="4">
    <location>
        <begin position="6"/>
        <end position="86"/>
    </location>
</feature>
<protein>
    <recommendedName>
        <fullName evidence="4">SH3 domain-containing protein</fullName>
    </recommendedName>
</protein>
<organism evidence="5 6">
    <name type="scientific">Perkinsus olseni</name>
    <name type="common">Perkinsus atlanticus</name>
    <dbReference type="NCBI Taxonomy" id="32597"/>
    <lineage>
        <taxon>Eukaryota</taxon>
        <taxon>Sar</taxon>
        <taxon>Alveolata</taxon>
        <taxon>Perkinsozoa</taxon>
        <taxon>Perkinsea</taxon>
        <taxon>Perkinsida</taxon>
        <taxon>Perkinsidae</taxon>
        <taxon>Perkinsus</taxon>
    </lineage>
</organism>
<name>A0A7J6RA00_PEROL</name>
<feature type="region of interest" description="Disordered" evidence="3">
    <location>
        <begin position="158"/>
        <end position="279"/>
    </location>
</feature>
<evidence type="ECO:0000259" key="4">
    <source>
        <dbReference type="PROSITE" id="PS50002"/>
    </source>
</evidence>
<sequence length="445" mass="47935">MTLGGIEGKTVVALHSFDPAAVSWPFKREGQRLMRLFAGDNIEVLNGPKDVLYLLVVRNQWWLGRLVNNPSRIGYFPRNFTVTVTEYQEMKQGGEIDESNESSERERRREFDLNPEINVDDPSPRGDDSSVGEQMGEDDDAGSEATEQLLVKDNTEVTHKGPKAHPQFPPLSSKPPVATAFAPMKSKMLKSMPGIPKHHHHHHTVADTILEEEGESEGDEEEGTPEKGSASRSPVSGASDAGRGGLGTVTRAASEAERQRHRGFRDESTSEDIARPPLVDLSATAGVGKVTESRISTPATYALGRPERDFVRANMPPEMQSHVFREVKDIADLVLDVAEDSGLAGPADSRGTALAKRALMVAYGESVGDEASTDAAGSAANTRTGGDGVAALSASRGANDTNSHVSSTDSAEEGGERGTEDWATIAYRGRQDSLFDGRIRATTCR</sequence>
<feature type="compositionally biased region" description="Acidic residues" evidence="3">
    <location>
        <begin position="209"/>
        <end position="223"/>
    </location>
</feature>